<dbReference type="InterPro" id="IPR047126">
    <property type="entry name" value="RNF141-like"/>
</dbReference>
<dbReference type="KEGG" id="vg:3431449"/>
<dbReference type="EMBL" id="JX560541">
    <property type="protein sequence ID" value="AGE61678.1"/>
    <property type="molecule type" value="Genomic_DNA"/>
</dbReference>
<dbReference type="PROSITE" id="PS00518">
    <property type="entry name" value="ZF_RING_1"/>
    <property type="match status" value="1"/>
</dbReference>
<accession>Q4KSW2</accession>
<dbReference type="RefSeq" id="YP_249722.1">
    <property type="nucleotide sequence ID" value="NC_007151.1"/>
</dbReference>
<dbReference type="Proteomes" id="UP000202309">
    <property type="component" value="Segment"/>
</dbReference>
<protein>
    <submittedName>
        <fullName evidence="6">ORF-118 peptide</fullName>
    </submittedName>
</protein>
<dbReference type="PANTHER" id="PTHR12109">
    <property type="entry name" value="RING FINGER PROTEIN 141-RELATED"/>
    <property type="match status" value="1"/>
</dbReference>
<dbReference type="Pfam" id="PF13639">
    <property type="entry name" value="zf-RING_2"/>
    <property type="match status" value="1"/>
</dbReference>
<dbReference type="EMBL" id="JX560542">
    <property type="protein sequence ID" value="AGE61827.1"/>
    <property type="molecule type" value="Genomic_DNA"/>
</dbReference>
<proteinExistence type="predicted"/>
<evidence type="ECO:0000313" key="6">
    <source>
        <dbReference type="EMBL" id="AAY84049.1"/>
    </source>
</evidence>
<sequence>MSNVGFVAKIGNFDYIIFLNPNGYVVKRRTKIIDSAQFVDKKHEKYLNISFDKHNRILFDVLQVSDIIIEKPSIVRDVVLKMNDECAICVQKIRRRGCRSYSHPNNCEHVFCTKCLKIWSQNHNSCPICRTTYIFAVKKSSVDSKLITKNVYPGTIKFLLDMFVTKIKFVPI</sequence>
<keyword evidence="1" id="KW-0479">Metal-binding</keyword>
<dbReference type="InterPro" id="IPR017907">
    <property type="entry name" value="Znf_RING_CS"/>
</dbReference>
<dbReference type="Gene3D" id="3.30.40.10">
    <property type="entry name" value="Zinc/RING finger domain, C3HC4 (zinc finger)"/>
    <property type="match status" value="1"/>
</dbReference>
<gene>
    <name evidence="6" type="primary">ORF-118</name>
</gene>
<feature type="domain" description="RING-type" evidence="5">
    <location>
        <begin position="86"/>
        <end position="130"/>
    </location>
</feature>
<evidence type="ECO:0000313" key="8">
    <source>
        <dbReference type="EMBL" id="AGE61678.1"/>
    </source>
</evidence>
<dbReference type="SUPFAM" id="SSF57850">
    <property type="entry name" value="RING/U-box"/>
    <property type="match status" value="1"/>
</dbReference>
<reference evidence="6 9" key="2">
    <citation type="journal article" date="2005" name="J. Gen. Virol.">
        <title>Genome sequence of Chrysodeixis chalcites nucleopolyhedrovirus, a baculovirus with two DNA photolyase genes.</title>
        <authorList>
            <person name="van Oers M.M."/>
            <person name="Abma-Henkens M.H."/>
            <person name="Herniou E.A."/>
            <person name="de Groot J.C."/>
            <person name="Peters S."/>
            <person name="Vlak J.M."/>
        </authorList>
    </citation>
    <scope>NUCLEOTIDE SEQUENCE [LARGE SCALE GENOMIC DNA]</scope>
</reference>
<keyword evidence="9" id="KW-1185">Reference proteome</keyword>
<dbReference type="InterPro" id="IPR013083">
    <property type="entry name" value="Znf_RING/FYVE/PHD"/>
</dbReference>
<dbReference type="PROSITE" id="PS50089">
    <property type="entry name" value="ZF_RING_2"/>
    <property type="match status" value="1"/>
</dbReference>
<evidence type="ECO:0000256" key="4">
    <source>
        <dbReference type="PROSITE-ProRule" id="PRU00175"/>
    </source>
</evidence>
<name>Q4KSW2_9ABAC</name>
<reference evidence="6 9" key="1">
    <citation type="journal article" date="2004" name="Virology">
        <title>Identification and characterization of a DNA photolyase-containing baculovirus from Chrysodeixis chalcites.</title>
        <authorList>
            <person name="van Oers M.M."/>
            <person name="Herniou E.A."/>
            <person name="Usmany M."/>
            <person name="Messelink G.J."/>
            <person name="Vlak J.M."/>
        </authorList>
    </citation>
    <scope>NUCLEOTIDE SEQUENCE [LARGE SCALE GENOMIC DNA]</scope>
</reference>
<reference evidence="8" key="3">
    <citation type="submission" date="2012-08" db="EMBL/GenBank/DDBJ databases">
        <title>Sequences comparision among Chrysodeixis chalcites nucleopolyhedrovirus genotypes from a field strain of the Canary Islands.</title>
        <authorList>
            <person name="Bernal A."/>
            <person name="Simon O."/>
            <person name="Palma L."/>
            <person name="Williams T."/>
            <person name="Caballero P."/>
        </authorList>
    </citation>
    <scope>NUCLEOTIDE SEQUENCE</scope>
    <source>
        <strain evidence="8">TF1</strain>
    </source>
</reference>
<dbReference type="PANTHER" id="PTHR12109:SF5">
    <property type="entry name" value="RING-TYPE DOMAIN-CONTAINING PROTEIN"/>
    <property type="match status" value="1"/>
</dbReference>
<dbReference type="GO" id="GO:0008270">
    <property type="term" value="F:zinc ion binding"/>
    <property type="evidence" value="ECO:0007669"/>
    <property type="project" value="UniProtKB-KW"/>
</dbReference>
<reference evidence="7" key="4">
    <citation type="journal article" date="2013" name="Genome Announc.">
        <title>Complete Genome Sequences of Five Chrysodeixis chalcites Nucleopolyhedrovirus Genotypes from a Canary Islands Isolate.</title>
        <authorList>
            <person name="Bernal A."/>
            <person name="Williams T."/>
            <person name="Munoz D."/>
            <person name="Caballero P."/>
            <person name="Simon O."/>
        </authorList>
    </citation>
    <scope>NUCLEOTIDE SEQUENCE</scope>
    <source>
        <strain evidence="7">TF1</strain>
    </source>
</reference>
<organism evidence="6 9">
    <name type="scientific">Chrysodeixis chalcites nucleopolyhedrovirus</name>
    <dbReference type="NCBI Taxonomy" id="320432"/>
    <lineage>
        <taxon>Viruses</taxon>
        <taxon>Viruses incertae sedis</taxon>
        <taxon>Naldaviricetes</taxon>
        <taxon>Lefavirales</taxon>
        <taxon>Baculoviridae</taxon>
        <taxon>Alphabaculovirus</taxon>
        <taxon>Alphabaculovirus chrychalcites</taxon>
    </lineage>
</organism>
<dbReference type="GeneID" id="3431449"/>
<evidence type="ECO:0000256" key="1">
    <source>
        <dbReference type="ARBA" id="ARBA00022723"/>
    </source>
</evidence>
<dbReference type="EMBL" id="AY864330">
    <property type="protein sequence ID" value="AAY84049.1"/>
    <property type="molecule type" value="Genomic_DNA"/>
</dbReference>
<dbReference type="OrthoDB" id="15891at10239"/>
<evidence type="ECO:0000256" key="3">
    <source>
        <dbReference type="ARBA" id="ARBA00022833"/>
    </source>
</evidence>
<keyword evidence="2 4" id="KW-0863">Zinc-finger</keyword>
<evidence type="ECO:0000259" key="5">
    <source>
        <dbReference type="PROSITE" id="PS50089"/>
    </source>
</evidence>
<evidence type="ECO:0000313" key="9">
    <source>
        <dbReference type="Proteomes" id="UP000202309"/>
    </source>
</evidence>
<keyword evidence="3" id="KW-0862">Zinc</keyword>
<dbReference type="EMBL" id="JX560539">
    <property type="protein sequence ID" value="AGE61377.1"/>
    <property type="molecule type" value="Genomic_DNA"/>
</dbReference>
<evidence type="ECO:0000313" key="7">
    <source>
        <dbReference type="EMBL" id="AGE61377.1"/>
    </source>
</evidence>
<evidence type="ECO:0000256" key="2">
    <source>
        <dbReference type="ARBA" id="ARBA00022771"/>
    </source>
</evidence>
<dbReference type="InterPro" id="IPR001841">
    <property type="entry name" value="Znf_RING"/>
</dbReference>